<keyword evidence="1" id="KW-0175">Coiled coil</keyword>
<reference evidence="3" key="1">
    <citation type="submission" date="2021-02" db="EMBL/GenBank/DDBJ databases">
        <authorList>
            <person name="Nowell W R."/>
        </authorList>
    </citation>
    <scope>NUCLEOTIDE SEQUENCE</scope>
</reference>
<feature type="coiled-coil region" evidence="1">
    <location>
        <begin position="403"/>
        <end position="430"/>
    </location>
</feature>
<dbReference type="EMBL" id="CAJNYT010003232">
    <property type="protein sequence ID" value="CAF3541813.1"/>
    <property type="molecule type" value="Genomic_DNA"/>
</dbReference>
<evidence type="ECO:0000256" key="2">
    <source>
        <dbReference type="SAM" id="MobiDB-lite"/>
    </source>
</evidence>
<feature type="compositionally biased region" description="Polar residues" evidence="2">
    <location>
        <begin position="327"/>
        <end position="345"/>
    </location>
</feature>
<comment type="caution">
    <text evidence="3">The sequence shown here is derived from an EMBL/GenBank/DDBJ whole genome shotgun (WGS) entry which is preliminary data.</text>
</comment>
<proteinExistence type="predicted"/>
<dbReference type="AlphaFoldDB" id="A0A818JKY1"/>
<evidence type="ECO:0000313" key="4">
    <source>
        <dbReference type="Proteomes" id="UP000663872"/>
    </source>
</evidence>
<organism evidence="3 4">
    <name type="scientific">Rotaria socialis</name>
    <dbReference type="NCBI Taxonomy" id="392032"/>
    <lineage>
        <taxon>Eukaryota</taxon>
        <taxon>Metazoa</taxon>
        <taxon>Spiralia</taxon>
        <taxon>Gnathifera</taxon>
        <taxon>Rotifera</taxon>
        <taxon>Eurotatoria</taxon>
        <taxon>Bdelloidea</taxon>
        <taxon>Philodinida</taxon>
        <taxon>Philodinidae</taxon>
        <taxon>Rotaria</taxon>
    </lineage>
</organism>
<feature type="compositionally biased region" description="Low complexity" evidence="2">
    <location>
        <begin position="307"/>
        <end position="319"/>
    </location>
</feature>
<protein>
    <recommendedName>
        <fullName evidence="5">DUF4371 domain-containing protein</fullName>
    </recommendedName>
</protein>
<feature type="compositionally biased region" description="Polar residues" evidence="2">
    <location>
        <begin position="374"/>
        <end position="392"/>
    </location>
</feature>
<feature type="region of interest" description="Disordered" evidence="2">
    <location>
        <begin position="550"/>
        <end position="601"/>
    </location>
</feature>
<accession>A0A818JKY1</accession>
<feature type="region of interest" description="Disordered" evidence="2">
    <location>
        <begin position="364"/>
        <end position="397"/>
    </location>
</feature>
<dbReference type="PANTHER" id="PTHR45749">
    <property type="match status" value="1"/>
</dbReference>
<evidence type="ECO:0000313" key="3">
    <source>
        <dbReference type="EMBL" id="CAF3541813.1"/>
    </source>
</evidence>
<dbReference type="PANTHER" id="PTHR45749:SF21">
    <property type="entry name" value="DUF4371 DOMAIN-CONTAINING PROTEIN"/>
    <property type="match status" value="1"/>
</dbReference>
<sequence>MKQTEGSVAQQLFNASELERQENRQRFSDLLDGAYFLFKHELPHTTLYEPLLEVLTKIDHSKKLSTFFDKCKKNASYDSTATVTELLEATSEVIDKQILTKIRESRIISIMVDEGTDINHHQNLSICIRYCNQDTGEPTESFISLLKIKNKDAQTIFDTIVKELKSKNIDMTKVRFTGFDGASVFSGQFNGAQVFMATASQISSHCFVQWEDNKNAYAVVHAKRAKTSFTLKVGLITLFEGNNRDRRRGKILYMGAKSDCTVFSFDFEQQDTHVNTYSWSLAPGLSEHIEETAKAIKNFASGNLHRTASSSSINSTTVSKGKKKVNNKQQHTTDNSTITNANMAPTSPPAPTPVIVLPGSTLSTITIDDDDQPSRCNDQQLSNTTNAHTNSTKTKKTAVSYDIDSLLQENNALREKINELEEQLMFQRETSIPFPNESSYNYLKGICSMYDQSQREENKKLVELSNKLPCSDIEIKLAKKSSPAATINNLIKCCFKDIELVEMSYEKLKTKDASLLKDIHELVNCLHAPTSISQSMFSGTISLKCRHLRENRKNETTPKAKSKKRYQSKCIDEETVKQHNQTIHENDFDDSEDDKENNGQF</sequence>
<feature type="region of interest" description="Disordered" evidence="2">
    <location>
        <begin position="306"/>
        <end position="350"/>
    </location>
</feature>
<feature type="compositionally biased region" description="Basic and acidic residues" evidence="2">
    <location>
        <begin position="570"/>
        <end position="586"/>
    </location>
</feature>
<gene>
    <name evidence="3" type="ORF">GRG538_LOCUS19799</name>
</gene>
<evidence type="ECO:0000256" key="1">
    <source>
        <dbReference type="SAM" id="Coils"/>
    </source>
</evidence>
<name>A0A818JKY1_9BILA</name>
<dbReference type="Proteomes" id="UP000663872">
    <property type="component" value="Unassembled WGS sequence"/>
</dbReference>
<evidence type="ECO:0008006" key="5">
    <source>
        <dbReference type="Google" id="ProtNLM"/>
    </source>
</evidence>